<dbReference type="Proteomes" id="UP001341840">
    <property type="component" value="Unassembled WGS sequence"/>
</dbReference>
<accession>A0ABU6TNL1</accession>
<keyword evidence="2" id="KW-1185">Reference proteome</keyword>
<reference evidence="1 2" key="1">
    <citation type="journal article" date="2023" name="Plants (Basel)">
        <title>Bridging the Gap: Combining Genomics and Transcriptomics Approaches to Understand Stylosanthes scabra, an Orphan Legume from the Brazilian Caatinga.</title>
        <authorList>
            <person name="Ferreira-Neto J.R.C."/>
            <person name="da Silva M.D."/>
            <person name="Binneck E."/>
            <person name="de Melo N.F."/>
            <person name="da Silva R.H."/>
            <person name="de Melo A.L.T.M."/>
            <person name="Pandolfi V."/>
            <person name="Bustamante F.O."/>
            <person name="Brasileiro-Vidal A.C."/>
            <person name="Benko-Iseppon A.M."/>
        </authorList>
    </citation>
    <scope>NUCLEOTIDE SEQUENCE [LARGE SCALE GENOMIC DNA]</scope>
    <source>
        <tissue evidence="1">Leaves</tissue>
    </source>
</reference>
<protein>
    <submittedName>
        <fullName evidence="1">Uncharacterized protein</fullName>
    </submittedName>
</protein>
<comment type="caution">
    <text evidence="1">The sequence shown here is derived from an EMBL/GenBank/DDBJ whole genome shotgun (WGS) entry which is preliminary data.</text>
</comment>
<organism evidence="1 2">
    <name type="scientific">Stylosanthes scabra</name>
    <dbReference type="NCBI Taxonomy" id="79078"/>
    <lineage>
        <taxon>Eukaryota</taxon>
        <taxon>Viridiplantae</taxon>
        <taxon>Streptophyta</taxon>
        <taxon>Embryophyta</taxon>
        <taxon>Tracheophyta</taxon>
        <taxon>Spermatophyta</taxon>
        <taxon>Magnoliopsida</taxon>
        <taxon>eudicotyledons</taxon>
        <taxon>Gunneridae</taxon>
        <taxon>Pentapetalae</taxon>
        <taxon>rosids</taxon>
        <taxon>fabids</taxon>
        <taxon>Fabales</taxon>
        <taxon>Fabaceae</taxon>
        <taxon>Papilionoideae</taxon>
        <taxon>50 kb inversion clade</taxon>
        <taxon>dalbergioids sensu lato</taxon>
        <taxon>Dalbergieae</taxon>
        <taxon>Pterocarpus clade</taxon>
        <taxon>Stylosanthes</taxon>
    </lineage>
</organism>
<evidence type="ECO:0000313" key="2">
    <source>
        <dbReference type="Proteomes" id="UP001341840"/>
    </source>
</evidence>
<proteinExistence type="predicted"/>
<dbReference type="EMBL" id="JASCZI010091455">
    <property type="protein sequence ID" value="MED6150382.1"/>
    <property type="molecule type" value="Genomic_DNA"/>
</dbReference>
<evidence type="ECO:0000313" key="1">
    <source>
        <dbReference type="EMBL" id="MED6150382.1"/>
    </source>
</evidence>
<sequence length="109" mass="12842">MSGVRREKKSVREGETESQWRVVVRRKPSSHWRQGPSHAYNGPAIARQWRGGHKAIEQGEHKEWKEIHSLFLLITFRRMLRTNGCGRCSVTRERLWIFFYPGRSGKATH</sequence>
<name>A0ABU6TNL1_9FABA</name>
<gene>
    <name evidence="1" type="ORF">PIB30_071726</name>
</gene>